<feature type="transmembrane region" description="Helical" evidence="12">
    <location>
        <begin position="1106"/>
        <end position="1125"/>
    </location>
</feature>
<dbReference type="GO" id="GO:0006874">
    <property type="term" value="P:intracellular calcium ion homeostasis"/>
    <property type="evidence" value="ECO:0007669"/>
    <property type="project" value="TreeGrafter"/>
</dbReference>
<evidence type="ECO:0000256" key="7">
    <source>
        <dbReference type="ARBA" id="ARBA00022842"/>
    </source>
</evidence>
<dbReference type="SFLD" id="SFLDF00027">
    <property type="entry name" value="p-type_atpase"/>
    <property type="match status" value="1"/>
</dbReference>
<dbReference type="GO" id="GO:0046872">
    <property type="term" value="F:metal ion binding"/>
    <property type="evidence" value="ECO:0007669"/>
    <property type="project" value="UniProtKB-KW"/>
</dbReference>
<keyword evidence="8" id="KW-1278">Translocase</keyword>
<protein>
    <submittedName>
        <fullName evidence="14">P-type cation-transporting ATPase</fullName>
    </submittedName>
</protein>
<dbReference type="InterPro" id="IPR023299">
    <property type="entry name" value="ATPase_P-typ_cyto_dom_N"/>
</dbReference>
<dbReference type="PANTHER" id="PTHR45630:SF7">
    <property type="entry name" value="ENDOPLASMIC RETICULUM TRANSMEMBRANE HELIX TRANSLOCASE"/>
    <property type="match status" value="1"/>
</dbReference>
<dbReference type="SUPFAM" id="SSF81653">
    <property type="entry name" value="Calcium ATPase, transduction domain A"/>
    <property type="match status" value="1"/>
</dbReference>
<evidence type="ECO:0000256" key="2">
    <source>
        <dbReference type="ARBA" id="ARBA00006000"/>
    </source>
</evidence>
<dbReference type="GO" id="GO:0005524">
    <property type="term" value="F:ATP binding"/>
    <property type="evidence" value="ECO:0007669"/>
    <property type="project" value="UniProtKB-KW"/>
</dbReference>
<dbReference type="EMBL" id="CP151516">
    <property type="protein sequence ID" value="WZN66753.1"/>
    <property type="molecule type" value="Genomic_DNA"/>
</dbReference>
<feature type="transmembrane region" description="Helical" evidence="12">
    <location>
        <begin position="1000"/>
        <end position="1021"/>
    </location>
</feature>
<dbReference type="PANTHER" id="PTHR45630">
    <property type="entry name" value="CATION-TRANSPORTING ATPASE-RELATED"/>
    <property type="match status" value="1"/>
</dbReference>
<feature type="transmembrane region" description="Helical" evidence="12">
    <location>
        <begin position="1145"/>
        <end position="1165"/>
    </location>
</feature>
<evidence type="ECO:0000256" key="5">
    <source>
        <dbReference type="ARBA" id="ARBA00022741"/>
    </source>
</evidence>
<dbReference type="NCBIfam" id="TIGR01657">
    <property type="entry name" value="P-ATPase-V"/>
    <property type="match status" value="1"/>
</dbReference>
<dbReference type="SUPFAM" id="SSF56784">
    <property type="entry name" value="HAD-like"/>
    <property type="match status" value="1"/>
</dbReference>
<dbReference type="InterPro" id="IPR036412">
    <property type="entry name" value="HAD-like_sf"/>
</dbReference>
<dbReference type="SUPFAM" id="SSF81660">
    <property type="entry name" value="Metal cation-transporting ATPase, ATP-binding domain N"/>
    <property type="match status" value="1"/>
</dbReference>
<dbReference type="Gene3D" id="1.20.1110.10">
    <property type="entry name" value="Calcium-transporting ATPase, transmembrane domain"/>
    <property type="match status" value="1"/>
</dbReference>
<keyword evidence="15" id="KW-1185">Reference proteome</keyword>
<dbReference type="InterPro" id="IPR023214">
    <property type="entry name" value="HAD_sf"/>
</dbReference>
<dbReference type="InterPro" id="IPR044492">
    <property type="entry name" value="P_typ_ATPase_HD_dom"/>
</dbReference>
<dbReference type="NCBIfam" id="TIGR01494">
    <property type="entry name" value="ATPase_P-type"/>
    <property type="match status" value="1"/>
</dbReference>
<feature type="region of interest" description="Disordered" evidence="11">
    <location>
        <begin position="1043"/>
        <end position="1063"/>
    </location>
</feature>
<keyword evidence="4" id="KW-0479">Metal-binding</keyword>
<accession>A0AAX4PL49</accession>
<evidence type="ECO:0000256" key="12">
    <source>
        <dbReference type="SAM" id="Phobius"/>
    </source>
</evidence>
<dbReference type="PRINTS" id="PR00119">
    <property type="entry name" value="CATATPASE"/>
</dbReference>
<evidence type="ECO:0000256" key="11">
    <source>
        <dbReference type="SAM" id="MobiDB-lite"/>
    </source>
</evidence>
<organism evidence="14 15">
    <name type="scientific">Chloropicon roscoffensis</name>
    <dbReference type="NCBI Taxonomy" id="1461544"/>
    <lineage>
        <taxon>Eukaryota</taxon>
        <taxon>Viridiplantae</taxon>
        <taxon>Chlorophyta</taxon>
        <taxon>Chloropicophyceae</taxon>
        <taxon>Chloropicales</taxon>
        <taxon>Chloropicaceae</taxon>
        <taxon>Chloropicon</taxon>
    </lineage>
</organism>
<evidence type="ECO:0000256" key="6">
    <source>
        <dbReference type="ARBA" id="ARBA00022840"/>
    </source>
</evidence>
<keyword evidence="6" id="KW-0067">ATP-binding</keyword>
<evidence type="ECO:0000256" key="3">
    <source>
        <dbReference type="ARBA" id="ARBA00022692"/>
    </source>
</evidence>
<evidence type="ECO:0000256" key="4">
    <source>
        <dbReference type="ARBA" id="ARBA00022723"/>
    </source>
</evidence>
<comment type="subcellular location">
    <subcellularLocation>
        <location evidence="1">Membrane</location>
        <topology evidence="1">Multi-pass membrane protein</topology>
    </subcellularLocation>
</comment>
<evidence type="ECO:0000256" key="9">
    <source>
        <dbReference type="ARBA" id="ARBA00022989"/>
    </source>
</evidence>
<feature type="transmembrane region" description="Helical" evidence="12">
    <location>
        <begin position="184"/>
        <end position="204"/>
    </location>
</feature>
<evidence type="ECO:0000313" key="15">
    <source>
        <dbReference type="Proteomes" id="UP001472866"/>
    </source>
</evidence>
<dbReference type="InterPro" id="IPR001757">
    <property type="entry name" value="P_typ_ATPase"/>
</dbReference>
<proteinExistence type="inferred from homology"/>
<dbReference type="GO" id="GO:0016887">
    <property type="term" value="F:ATP hydrolysis activity"/>
    <property type="evidence" value="ECO:0007669"/>
    <property type="project" value="InterPro"/>
</dbReference>
<feature type="transmembrane region" description="Helical" evidence="12">
    <location>
        <begin position="26"/>
        <end position="44"/>
    </location>
</feature>
<dbReference type="InterPro" id="IPR023298">
    <property type="entry name" value="ATPase_P-typ_TM_dom_sf"/>
</dbReference>
<feature type="transmembrane region" description="Helical" evidence="12">
    <location>
        <begin position="210"/>
        <end position="228"/>
    </location>
</feature>
<dbReference type="PROSITE" id="PS00154">
    <property type="entry name" value="ATPASE_E1_E2"/>
    <property type="match status" value="1"/>
</dbReference>
<feature type="transmembrane region" description="Helical" evidence="12">
    <location>
        <begin position="50"/>
        <end position="71"/>
    </location>
</feature>
<feature type="transmembrane region" description="Helical" evidence="12">
    <location>
        <begin position="970"/>
        <end position="988"/>
    </location>
</feature>
<evidence type="ECO:0000256" key="8">
    <source>
        <dbReference type="ARBA" id="ARBA00022967"/>
    </source>
</evidence>
<dbReference type="PROSITE" id="PS01229">
    <property type="entry name" value="COF_2"/>
    <property type="match status" value="1"/>
</dbReference>
<keyword evidence="5" id="KW-0547">Nucleotide-binding</keyword>
<dbReference type="AlphaFoldDB" id="A0AAX4PL49"/>
<keyword evidence="3 12" id="KW-0812">Transmembrane</keyword>
<dbReference type="InterPro" id="IPR008250">
    <property type="entry name" value="ATPase_P-typ_transduc_dom_A_sf"/>
</dbReference>
<dbReference type="InterPro" id="IPR006544">
    <property type="entry name" value="P-type_TPase_V"/>
</dbReference>
<dbReference type="Gene3D" id="2.70.150.10">
    <property type="entry name" value="Calcium-transporting ATPase, cytoplasmic transduction domain A"/>
    <property type="match status" value="2"/>
</dbReference>
<keyword evidence="10 12" id="KW-0472">Membrane</keyword>
<dbReference type="Proteomes" id="UP001472866">
    <property type="component" value="Chromosome 16"/>
</dbReference>
<feature type="transmembrane region" description="Helical" evidence="12">
    <location>
        <begin position="1075"/>
        <end position="1094"/>
    </location>
</feature>
<feature type="transmembrane region" description="Helical" evidence="12">
    <location>
        <begin position="399"/>
        <end position="421"/>
    </location>
</feature>
<dbReference type="SUPFAM" id="SSF81665">
    <property type="entry name" value="Calcium ATPase, transmembrane domain M"/>
    <property type="match status" value="1"/>
</dbReference>
<dbReference type="InterPro" id="IPR059000">
    <property type="entry name" value="ATPase_P-type_domA"/>
</dbReference>
<dbReference type="GO" id="GO:0005789">
    <property type="term" value="C:endoplasmic reticulum membrane"/>
    <property type="evidence" value="ECO:0007669"/>
    <property type="project" value="TreeGrafter"/>
</dbReference>
<name>A0AAX4PL49_9CHLO</name>
<dbReference type="GO" id="GO:0015662">
    <property type="term" value="F:P-type ion transporter activity"/>
    <property type="evidence" value="ECO:0007669"/>
    <property type="project" value="TreeGrafter"/>
</dbReference>
<evidence type="ECO:0000256" key="1">
    <source>
        <dbReference type="ARBA" id="ARBA00004141"/>
    </source>
</evidence>
<keyword evidence="9 12" id="KW-1133">Transmembrane helix</keyword>
<dbReference type="InterPro" id="IPR018303">
    <property type="entry name" value="ATPase_P-typ_P_site"/>
</dbReference>
<dbReference type="Pfam" id="PF00122">
    <property type="entry name" value="E1-E2_ATPase"/>
    <property type="match status" value="1"/>
</dbReference>
<comment type="similarity">
    <text evidence="2">Belongs to the cation transport ATPase (P-type) (TC 3.A.3) family. Type V subfamily.</text>
</comment>
<gene>
    <name evidence="14" type="ORF">HKI87_16g83230</name>
</gene>
<dbReference type="Gene3D" id="3.40.50.1000">
    <property type="entry name" value="HAD superfamily/HAD-like"/>
    <property type="match status" value="2"/>
</dbReference>
<dbReference type="PRINTS" id="PR00121">
    <property type="entry name" value="NAKATPASE"/>
</dbReference>
<evidence type="ECO:0000313" key="14">
    <source>
        <dbReference type="EMBL" id="WZN66753.1"/>
    </source>
</evidence>
<keyword evidence="7" id="KW-0460">Magnesium</keyword>
<evidence type="ECO:0000259" key="13">
    <source>
        <dbReference type="Pfam" id="PF00122"/>
    </source>
</evidence>
<feature type="domain" description="P-type ATPase A" evidence="13">
    <location>
        <begin position="245"/>
        <end position="381"/>
    </location>
</feature>
<evidence type="ECO:0000256" key="10">
    <source>
        <dbReference type="ARBA" id="ARBA00023136"/>
    </source>
</evidence>
<dbReference type="SFLD" id="SFLDG00002">
    <property type="entry name" value="C1.7:_P-type_atpase_like"/>
    <property type="match status" value="1"/>
</dbReference>
<dbReference type="GO" id="GO:0019829">
    <property type="term" value="F:ATPase-coupled monoatomic cation transmembrane transporter activity"/>
    <property type="evidence" value="ECO:0007669"/>
    <property type="project" value="TreeGrafter"/>
</dbReference>
<dbReference type="Gene3D" id="3.40.1110.10">
    <property type="entry name" value="Calcium-transporting ATPase, cytoplasmic domain N"/>
    <property type="match status" value="1"/>
</dbReference>
<dbReference type="SFLD" id="SFLDS00003">
    <property type="entry name" value="Haloacid_Dehalogenase"/>
    <property type="match status" value="1"/>
</dbReference>
<sequence length="1179" mass="128857">MEDAAQHRGLEVRAYATKGPWRRKDLALVSAMGPVFLSVGWQTARFVGLLAGVGATAAVGALVLLLEFWLVEFYCWARLDVRQDLSNAELCVVKPRHAQTRRAHKCKLTVCEDSGEVSFSFWNARYVLDKKSGSFERLTNRVEGTRFADHLRAPGIASARGLRDGIRKWGANEFAFSKPEFLPLLVEHMLAPFFVFQLFCVGLWCLDEYWYYSLFTLVMLVMFECTVVKQRIRNLETLQQMGHQPQAIWTFREGQWQRVSEHTLIPGDLISISSESGFAETFVPADCLLLAGTGITNESILTGESVPQWKVSVKFRSPKDGFSWRRDKQHVLFRGTTLIQHDEDGVSHLSPLSRQKGSPDGGLVCLVLRTGFGTTQGDLMRTILHSTERMSANSSEAGLFILFLLVFAVAASAYVLYNGIYLTAPEDRDPFKLALNCIMIITSVIPPELPMELSLAVNTSMLSLFKKFIFCTEPFRIPLAGKVDACCFDKTGTLTSTRLVFEGVGDPRRDMSDLGGVPEIEVPKDPACDATKVLVGCHSLVAVHGKLRGDPMEKAAFKALLWTISKDLAKPKKGNPHLRGGDRYMLKILKRFHFNPTLKRMSTVVLKRAMEPSAPEAAGGSSAGEYLVLAKGAPESLRESFSRVPDDYDEVYLDYARRGLRVIALGIRRLQISDPLVVRGLSRSQAESSLEFCGFATFSCPLKPSSSETLLSLKQASHRLVMITGDAMLTACHVAREVHIADKPPLILKEAGRATGAASTAEAIESAFEWATHDGTTDIAFGLSTAMELSRDYSLCVPGKVVTLLAGLGPSALRQVLPFCSVFARTSPDDKEVIVKTLKDVGHTVLMCGDGTNDVGALKTAHVGIALLNSVKPAAPRRRRKKTIREWVEEEEEDDSLPVVSLGDASIASPFTSRFSTVTPCVDIVKQGRSTLVTYVQMFKILGINCLSSAYSMSVMYLNGVKMGDTQATVSGVIIALLFMSLSNTSANEKLSAARPHSKVFCRYFMVSMVGQFFFHFAYLYGTYRYALTFAGDDVAAAPEAVPAGAPGNSTEADPASGASEKEAGGFEPNLVNTVAFTVNFVIQLATFAVNYVGEPFNVNIWRNRGLAVGLVACVALTGLLISGAGGPDLDSTFEVVALPEELKVAIALGGLGTWIAALCVETAARRLFPERLHKNLLL</sequence>
<reference evidence="14 15" key="1">
    <citation type="submission" date="2024-03" db="EMBL/GenBank/DDBJ databases">
        <title>Complete genome sequence of the green alga Chloropicon roscoffensis RCC1871.</title>
        <authorList>
            <person name="Lemieux C."/>
            <person name="Pombert J.-F."/>
            <person name="Otis C."/>
            <person name="Turmel M."/>
        </authorList>
    </citation>
    <scope>NUCLEOTIDE SEQUENCE [LARGE SCALE GENOMIC DNA]</scope>
    <source>
        <strain evidence="14 15">RCC1871</strain>
    </source>
</reference>